<dbReference type="AlphaFoldDB" id="A0A6A3KY87"/>
<protein>
    <submittedName>
        <fullName evidence="3">Uncharacterized protein</fullName>
    </submittedName>
</protein>
<gene>
    <name evidence="3" type="ORF">PR002_g14833</name>
</gene>
<reference evidence="3 4" key="1">
    <citation type="submission" date="2018-09" db="EMBL/GenBank/DDBJ databases">
        <title>Genomic investigation of the strawberry pathogen Phytophthora fragariae indicates pathogenicity is determined by transcriptional variation in three key races.</title>
        <authorList>
            <person name="Adams T.M."/>
            <person name="Armitage A.D."/>
            <person name="Sobczyk M.K."/>
            <person name="Bates H.J."/>
            <person name="Dunwell J.M."/>
            <person name="Nellist C.F."/>
            <person name="Harrison R.J."/>
        </authorList>
    </citation>
    <scope>NUCLEOTIDE SEQUENCE [LARGE SCALE GENOMIC DNA]</scope>
    <source>
        <strain evidence="3 4">SCRP324</strain>
    </source>
</reference>
<accession>A0A6A3KY87</accession>
<name>A0A6A3KY87_9STRA</name>
<evidence type="ECO:0000256" key="1">
    <source>
        <dbReference type="SAM" id="MobiDB-lite"/>
    </source>
</evidence>
<feature type="signal peptide" evidence="2">
    <location>
        <begin position="1"/>
        <end position="27"/>
    </location>
</feature>
<evidence type="ECO:0000256" key="2">
    <source>
        <dbReference type="SAM" id="SignalP"/>
    </source>
</evidence>
<evidence type="ECO:0000313" key="4">
    <source>
        <dbReference type="Proteomes" id="UP000435112"/>
    </source>
</evidence>
<organism evidence="3 4">
    <name type="scientific">Phytophthora rubi</name>
    <dbReference type="NCBI Taxonomy" id="129364"/>
    <lineage>
        <taxon>Eukaryota</taxon>
        <taxon>Sar</taxon>
        <taxon>Stramenopiles</taxon>
        <taxon>Oomycota</taxon>
        <taxon>Peronosporomycetes</taxon>
        <taxon>Peronosporales</taxon>
        <taxon>Peronosporaceae</taxon>
        <taxon>Phytophthora</taxon>
    </lineage>
</organism>
<feature type="region of interest" description="Disordered" evidence="1">
    <location>
        <begin position="39"/>
        <end position="128"/>
    </location>
</feature>
<sequence length="128" mass="14909">MTTTRKRTRSWRTSLCLLLELTTQLLRLPPLLRLLGEELSGLTSPLPSRRPRRPGRPRRLRKVNLRLSSQLRPSRLRPSQPRASRIHPSRLRTSQRPPSRLRLSQPSRFQRRPASRLATPPALISLTY</sequence>
<feature type="chain" id="PRO_5025373194" evidence="2">
    <location>
        <begin position="28"/>
        <end position="128"/>
    </location>
</feature>
<feature type="compositionally biased region" description="Basic residues" evidence="1">
    <location>
        <begin position="49"/>
        <end position="64"/>
    </location>
</feature>
<evidence type="ECO:0000313" key="3">
    <source>
        <dbReference type="EMBL" id="KAE9012331.1"/>
    </source>
</evidence>
<dbReference type="EMBL" id="QXFU01001047">
    <property type="protein sequence ID" value="KAE9012331.1"/>
    <property type="molecule type" value="Genomic_DNA"/>
</dbReference>
<dbReference type="Proteomes" id="UP000435112">
    <property type="component" value="Unassembled WGS sequence"/>
</dbReference>
<feature type="compositionally biased region" description="Polar residues" evidence="1">
    <location>
        <begin position="91"/>
        <end position="108"/>
    </location>
</feature>
<keyword evidence="2" id="KW-0732">Signal</keyword>
<proteinExistence type="predicted"/>
<comment type="caution">
    <text evidence="3">The sequence shown here is derived from an EMBL/GenBank/DDBJ whole genome shotgun (WGS) entry which is preliminary data.</text>
</comment>
<feature type="compositionally biased region" description="Low complexity" evidence="1">
    <location>
        <begin position="65"/>
        <end position="83"/>
    </location>
</feature>